<feature type="transmembrane region" description="Helical" evidence="1">
    <location>
        <begin position="170"/>
        <end position="190"/>
    </location>
</feature>
<organism evidence="2 3">
    <name type="scientific">Catellatospora bangladeshensis</name>
    <dbReference type="NCBI Taxonomy" id="310355"/>
    <lineage>
        <taxon>Bacteria</taxon>
        <taxon>Bacillati</taxon>
        <taxon>Actinomycetota</taxon>
        <taxon>Actinomycetes</taxon>
        <taxon>Micromonosporales</taxon>
        <taxon>Micromonosporaceae</taxon>
        <taxon>Catellatospora</taxon>
    </lineage>
</organism>
<dbReference type="RefSeq" id="WP_203743616.1">
    <property type="nucleotide sequence ID" value="NZ_BONF01000009.1"/>
</dbReference>
<gene>
    <name evidence="2" type="ORF">Cba03nite_15870</name>
</gene>
<accession>A0A8J3JKD9</accession>
<feature type="transmembrane region" description="Helical" evidence="1">
    <location>
        <begin position="110"/>
        <end position="130"/>
    </location>
</feature>
<reference evidence="2 3" key="1">
    <citation type="submission" date="2021-01" db="EMBL/GenBank/DDBJ databases">
        <title>Whole genome shotgun sequence of Catellatospora bangladeshensis NBRC 107357.</title>
        <authorList>
            <person name="Komaki H."/>
            <person name="Tamura T."/>
        </authorList>
    </citation>
    <scope>NUCLEOTIDE SEQUENCE [LARGE SCALE GENOMIC DNA]</scope>
    <source>
        <strain evidence="2 3">NBRC 107357</strain>
    </source>
</reference>
<protein>
    <submittedName>
        <fullName evidence="2">Uncharacterized protein</fullName>
    </submittedName>
</protein>
<feature type="transmembrane region" description="Helical" evidence="1">
    <location>
        <begin position="142"/>
        <end position="164"/>
    </location>
</feature>
<proteinExistence type="predicted"/>
<dbReference type="EMBL" id="BONF01000009">
    <property type="protein sequence ID" value="GIF80238.1"/>
    <property type="molecule type" value="Genomic_DNA"/>
</dbReference>
<evidence type="ECO:0000313" key="2">
    <source>
        <dbReference type="EMBL" id="GIF80238.1"/>
    </source>
</evidence>
<feature type="transmembrane region" description="Helical" evidence="1">
    <location>
        <begin position="260"/>
        <end position="279"/>
    </location>
</feature>
<feature type="transmembrane region" description="Helical" evidence="1">
    <location>
        <begin position="73"/>
        <end position="98"/>
    </location>
</feature>
<name>A0A8J3JKD9_9ACTN</name>
<dbReference type="Proteomes" id="UP000601223">
    <property type="component" value="Unassembled WGS sequence"/>
</dbReference>
<evidence type="ECO:0000313" key="3">
    <source>
        <dbReference type="Proteomes" id="UP000601223"/>
    </source>
</evidence>
<sequence length="290" mass="30336">MRARLARAVLALYPRRVRERYGDEIAGLLANSPRPWRDLADVARAALGERLSGGRAALAQARARTVLWHLVRLMLMPAALTVVLVALMAATGPVLFLADRWVDAERGASVAYALMVLPAALLAWPAGLLLGRSTRLAAPWLAVPVTLALGLLAIAAVPGVGMVLGESLPGAAAAIAVWCAGAAALARWSATLSRVRAAAARVFGTVLLLEAATIAYVLTALAPVRAPRHLAAWWFPSAISGVDPGLVDGAYLQLSDAIKFLPAMLAVCTVFALTVTAVTRTRPQQAPLSA</sequence>
<keyword evidence="3" id="KW-1185">Reference proteome</keyword>
<keyword evidence="1" id="KW-0812">Transmembrane</keyword>
<comment type="caution">
    <text evidence="2">The sequence shown here is derived from an EMBL/GenBank/DDBJ whole genome shotgun (WGS) entry which is preliminary data.</text>
</comment>
<keyword evidence="1" id="KW-0472">Membrane</keyword>
<keyword evidence="1" id="KW-1133">Transmembrane helix</keyword>
<evidence type="ECO:0000256" key="1">
    <source>
        <dbReference type="SAM" id="Phobius"/>
    </source>
</evidence>
<dbReference type="AlphaFoldDB" id="A0A8J3JKD9"/>
<feature type="transmembrane region" description="Helical" evidence="1">
    <location>
        <begin position="202"/>
        <end position="224"/>
    </location>
</feature>